<feature type="non-terminal residue" evidence="1">
    <location>
        <position position="317"/>
    </location>
</feature>
<dbReference type="Proteomes" id="UP001057452">
    <property type="component" value="Chromosome 20"/>
</dbReference>
<keyword evidence="2" id="KW-1185">Reference proteome</keyword>
<protein>
    <submittedName>
        <fullName evidence="1">Uncharacterized protein</fullName>
    </submittedName>
</protein>
<accession>A0ACB9W2T5</accession>
<evidence type="ECO:0000313" key="1">
    <source>
        <dbReference type="EMBL" id="KAI4806583.1"/>
    </source>
</evidence>
<sequence length="317" mass="35139">MEHNAGSGLNDGQWHAIRLVARENFAMLTIDGEEASAVRSTSPLTITTGGTYHLGGYFLQTLFPPSQRSFQGCMQAILLDDQPADMHAVEKGIMGAFENVSLDMCAIIDRCMPNYCEHGGRCKQTWDSFSCTCDGTGYTGATCHTLIKLFLSRSLSLNFDLFLTVVCSVLRRGNPTKAPAQRHKENRAYKHRGRSSDTYWIDPDGSGPLGPFKVNCNMTEDKVWTTVMNNLPPNTAVTGSSRERRTVLQVNYSASMDQVTSITTSAEYCEQLISYSCRMSRLLNTPAVSFIRCYPAPQMEDLQQSVGCELWPGWAHA</sequence>
<organism evidence="1 2">
    <name type="scientific">Chaenocephalus aceratus</name>
    <name type="common">Blackfin icefish</name>
    <name type="synonym">Chaenichthys aceratus</name>
    <dbReference type="NCBI Taxonomy" id="36190"/>
    <lineage>
        <taxon>Eukaryota</taxon>
        <taxon>Metazoa</taxon>
        <taxon>Chordata</taxon>
        <taxon>Craniata</taxon>
        <taxon>Vertebrata</taxon>
        <taxon>Euteleostomi</taxon>
        <taxon>Actinopterygii</taxon>
        <taxon>Neopterygii</taxon>
        <taxon>Teleostei</taxon>
        <taxon>Neoteleostei</taxon>
        <taxon>Acanthomorphata</taxon>
        <taxon>Eupercaria</taxon>
        <taxon>Perciformes</taxon>
        <taxon>Notothenioidei</taxon>
        <taxon>Channichthyidae</taxon>
        <taxon>Chaenocephalus</taxon>
    </lineage>
</organism>
<name>A0ACB9W2T5_CHAAC</name>
<evidence type="ECO:0000313" key="2">
    <source>
        <dbReference type="Proteomes" id="UP001057452"/>
    </source>
</evidence>
<dbReference type="EMBL" id="CM043804">
    <property type="protein sequence ID" value="KAI4806583.1"/>
    <property type="molecule type" value="Genomic_DNA"/>
</dbReference>
<proteinExistence type="predicted"/>
<gene>
    <name evidence="1" type="ORF">KUCAC02_017402</name>
</gene>
<comment type="caution">
    <text evidence="1">The sequence shown here is derived from an EMBL/GenBank/DDBJ whole genome shotgun (WGS) entry which is preliminary data.</text>
</comment>
<reference evidence="1" key="1">
    <citation type="submission" date="2022-05" db="EMBL/GenBank/DDBJ databases">
        <title>Chromosome-level genome of Chaenocephalus aceratus.</title>
        <authorList>
            <person name="Park H."/>
        </authorList>
    </citation>
    <scope>NUCLEOTIDE SEQUENCE</scope>
    <source>
        <strain evidence="1">KU_202001</strain>
    </source>
</reference>